<evidence type="ECO:0000313" key="3">
    <source>
        <dbReference type="Proteomes" id="UP000267049"/>
    </source>
</evidence>
<keyword evidence="1" id="KW-0732">Signal</keyword>
<evidence type="ECO:0000256" key="1">
    <source>
        <dbReference type="SAM" id="SignalP"/>
    </source>
</evidence>
<reference evidence="2 3" key="1">
    <citation type="submission" date="2018-11" db="EMBL/GenBank/DDBJ databases">
        <title>Lysobacter cryohumiis sp. nov., isolated from soil in the Tianshan Mountains, Xinjiang, China.</title>
        <authorList>
            <person name="Luo Y."/>
            <person name="Sheng H."/>
        </authorList>
    </citation>
    <scope>NUCLEOTIDE SEQUENCE [LARGE SCALE GENOMIC DNA]</scope>
    <source>
        <strain evidence="2 3">ZS60</strain>
    </source>
</reference>
<dbReference type="AlphaFoldDB" id="A0A3M8SP53"/>
<dbReference type="OrthoDB" id="220114at2"/>
<evidence type="ECO:0000313" key="2">
    <source>
        <dbReference type="EMBL" id="RNF83128.1"/>
    </source>
</evidence>
<feature type="chain" id="PRO_5018191455" description="Tandem-95 repeat protein" evidence="1">
    <location>
        <begin position="24"/>
        <end position="511"/>
    </location>
</feature>
<sequence>MQLKQFTAAILAGLALWSGNAIAVGTFIPATQRIDMVHDAKRGLVYISDGNYIRRYQLESQTFLDPVWMPGRVRGMDLSPDGNSLAVADDFGDGGFARAYVVNLDSLGATGYATPLAFGEAGLFTVAYADDNTLLTTSRYNGSGWAPMRRLALPGGQPTDIASVRQDTMLASSGDGGTIAFAESNSSAGPWGLYDVPTAQLAYQSGFGGTGAFNFEIATDRLGGQFAIPTYFGTYIYNEAYTKVATIGQYAGPQPIGVAYHPVEDRLYLPWSGGGEVKVYDSRTFSEVGSYDFEDSFVHTGNRAFGQGRTKLSRDGSLLMVSVTGGVRVHRMYAPLAAADVVTASNAGAPVTVALSGSIGNGGALTYAIASQPAHGTASVSGDQVTYVPTPGHVGVDSFRYRVSYGRASVEATVAVTTVAPNSPPVAVDDSYSTRLTSVSLPVLSNDTDVDGDELSLVAVSQPARGRVSISGSRVIYTAPRGFIGTERFYYSVSDGQGGMAKAQVTVRKLW</sequence>
<dbReference type="Gene3D" id="2.60.40.2810">
    <property type="match status" value="2"/>
</dbReference>
<protein>
    <recommendedName>
        <fullName evidence="4">Tandem-95 repeat protein</fullName>
    </recommendedName>
</protein>
<comment type="caution">
    <text evidence="2">The sequence shown here is derived from an EMBL/GenBank/DDBJ whole genome shotgun (WGS) entry which is preliminary data.</text>
</comment>
<dbReference type="Proteomes" id="UP000267049">
    <property type="component" value="Unassembled WGS sequence"/>
</dbReference>
<dbReference type="RefSeq" id="WP_123088260.1">
    <property type="nucleotide sequence ID" value="NZ_RIBS01000005.1"/>
</dbReference>
<feature type="signal peptide" evidence="1">
    <location>
        <begin position="1"/>
        <end position="23"/>
    </location>
</feature>
<evidence type="ECO:0008006" key="4">
    <source>
        <dbReference type="Google" id="ProtNLM"/>
    </source>
</evidence>
<dbReference type="Pfam" id="PF17963">
    <property type="entry name" value="Big_9"/>
    <property type="match status" value="2"/>
</dbReference>
<dbReference type="Gene3D" id="2.130.10.10">
    <property type="entry name" value="YVTN repeat-like/Quinoprotein amine dehydrogenase"/>
    <property type="match status" value="2"/>
</dbReference>
<accession>A0A3M8SP53</accession>
<name>A0A3M8SP53_9GAMM</name>
<dbReference type="EMBL" id="RIBS01000005">
    <property type="protein sequence ID" value="RNF83128.1"/>
    <property type="molecule type" value="Genomic_DNA"/>
</dbReference>
<dbReference type="InterPro" id="IPR015943">
    <property type="entry name" value="WD40/YVTN_repeat-like_dom_sf"/>
</dbReference>
<gene>
    <name evidence="2" type="ORF">EER27_11465</name>
</gene>
<keyword evidence="3" id="KW-1185">Reference proteome</keyword>
<dbReference type="SUPFAM" id="SSF69304">
    <property type="entry name" value="Tricorn protease N-terminal domain"/>
    <property type="match status" value="1"/>
</dbReference>
<proteinExistence type="predicted"/>
<organism evidence="2 3">
    <name type="scientific">Montanilutibacter psychrotolerans</name>
    <dbReference type="NCBI Taxonomy" id="1327343"/>
    <lineage>
        <taxon>Bacteria</taxon>
        <taxon>Pseudomonadati</taxon>
        <taxon>Pseudomonadota</taxon>
        <taxon>Gammaproteobacteria</taxon>
        <taxon>Lysobacterales</taxon>
        <taxon>Lysobacteraceae</taxon>
        <taxon>Montanilutibacter</taxon>
    </lineage>
</organism>